<feature type="compositionally biased region" description="Low complexity" evidence="1">
    <location>
        <begin position="200"/>
        <end position="216"/>
    </location>
</feature>
<feature type="region of interest" description="Disordered" evidence="1">
    <location>
        <begin position="176"/>
        <end position="216"/>
    </location>
</feature>
<reference evidence="4" key="2">
    <citation type="journal article" date="2018" name="Nat. Commun.">
        <title>Extreme sensitivity to ultraviolet light in the fungal pathogen causing white-nose syndrome of bats.</title>
        <authorList>
            <person name="Palmer J.M."/>
            <person name="Drees K.P."/>
            <person name="Foster J.T."/>
            <person name="Lindner D.L."/>
        </authorList>
    </citation>
    <scope>NUCLEOTIDE SEQUENCE [LARGE SCALE GENOMIC DNA]</scope>
    <source>
        <strain evidence="4">UAMH 10579</strain>
    </source>
</reference>
<dbReference type="AlphaFoldDB" id="A0A1B8GSN4"/>
<reference evidence="3 4" key="1">
    <citation type="submission" date="2016-03" db="EMBL/GenBank/DDBJ databases">
        <title>Comparative genomics of Pseudogymnoascus destructans, the fungus causing white-nose syndrome of bats.</title>
        <authorList>
            <person name="Palmer J.M."/>
            <person name="Drees K.P."/>
            <person name="Foster J.T."/>
            <person name="Lindner D.L."/>
        </authorList>
    </citation>
    <scope>NUCLEOTIDE SEQUENCE [LARGE SCALE GENOMIC DNA]</scope>
    <source>
        <strain evidence="3 4">UAMH 10579</strain>
    </source>
</reference>
<protein>
    <submittedName>
        <fullName evidence="3">Uncharacterized protein</fullName>
    </submittedName>
</protein>
<organism evidence="3 4">
    <name type="scientific">Pseudogymnoascus verrucosus</name>
    <dbReference type="NCBI Taxonomy" id="342668"/>
    <lineage>
        <taxon>Eukaryota</taxon>
        <taxon>Fungi</taxon>
        <taxon>Dikarya</taxon>
        <taxon>Ascomycota</taxon>
        <taxon>Pezizomycotina</taxon>
        <taxon>Leotiomycetes</taxon>
        <taxon>Thelebolales</taxon>
        <taxon>Thelebolaceae</taxon>
        <taxon>Pseudogymnoascus</taxon>
    </lineage>
</organism>
<evidence type="ECO:0000313" key="3">
    <source>
        <dbReference type="EMBL" id="OBT98838.1"/>
    </source>
</evidence>
<feature type="transmembrane region" description="Helical" evidence="2">
    <location>
        <begin position="331"/>
        <end position="349"/>
    </location>
</feature>
<dbReference type="GeneID" id="28836663"/>
<evidence type="ECO:0000313" key="4">
    <source>
        <dbReference type="Proteomes" id="UP000091956"/>
    </source>
</evidence>
<proteinExistence type="predicted"/>
<feature type="transmembrane region" description="Helical" evidence="2">
    <location>
        <begin position="304"/>
        <end position="325"/>
    </location>
</feature>
<dbReference type="EMBL" id="KV460215">
    <property type="protein sequence ID" value="OBT98838.1"/>
    <property type="molecule type" value="Genomic_DNA"/>
</dbReference>
<name>A0A1B8GSN4_9PEZI</name>
<evidence type="ECO:0000256" key="1">
    <source>
        <dbReference type="SAM" id="MobiDB-lite"/>
    </source>
</evidence>
<sequence>MLSDTEPVLVPGPMIKWFRAGISYGPKKSRWSIDRQFLSLNPKYPDSIDFLEQHFSLLPGLVKTYVAIDRLNSAEASDCLTSVEVIDYIIHFDRSMQGRDRPHDTIEAWRENMKYIQEKADIFAPDVTQWDKHTREIETLATNAIAESKRVLEEYHSAEKRLPMGAVSAQEDYKAWNIQQDPPPQSSQVRKRRGYREDSATTMVPSTTPSTPLHTPELYKRSSKLRGMAQYIQEDLTMWSINIVIYLLCAIFQTRSFSHQTPSDSSAFDYYNAIQTALTQLLSVLMTYILTFRNASDHHLGMRYRLWFVLASILPVVALSIFKWYSGTSVLIAFLGTAVTGILQVLLAVDMKRAHGLPNHGATKLGGAD</sequence>
<keyword evidence="2" id="KW-0472">Membrane</keyword>
<evidence type="ECO:0000256" key="2">
    <source>
        <dbReference type="SAM" id="Phobius"/>
    </source>
</evidence>
<keyword evidence="2" id="KW-0812">Transmembrane</keyword>
<accession>A0A1B8GSN4</accession>
<dbReference type="Proteomes" id="UP000091956">
    <property type="component" value="Unassembled WGS sequence"/>
</dbReference>
<feature type="transmembrane region" description="Helical" evidence="2">
    <location>
        <begin position="273"/>
        <end position="292"/>
    </location>
</feature>
<keyword evidence="2" id="KW-1133">Transmembrane helix</keyword>
<feature type="transmembrane region" description="Helical" evidence="2">
    <location>
        <begin position="236"/>
        <end position="253"/>
    </location>
</feature>
<keyword evidence="4" id="KW-1185">Reference proteome</keyword>
<dbReference type="OrthoDB" id="3437733at2759"/>
<dbReference type="RefSeq" id="XP_018132571.1">
    <property type="nucleotide sequence ID" value="XM_018272773.1"/>
</dbReference>
<gene>
    <name evidence="3" type="ORF">VE01_03277</name>
</gene>